<gene>
    <name evidence="2" type="ORF">E6C60_4047</name>
</gene>
<evidence type="ECO:0000313" key="2">
    <source>
        <dbReference type="EMBL" id="QCT04752.1"/>
    </source>
</evidence>
<dbReference type="EMBL" id="CP040396">
    <property type="protein sequence ID" value="QCT04752.1"/>
    <property type="molecule type" value="Genomic_DNA"/>
</dbReference>
<organism evidence="2 3">
    <name type="scientific">Paenibacillus algicola</name>
    <dbReference type="NCBI Taxonomy" id="2565926"/>
    <lineage>
        <taxon>Bacteria</taxon>
        <taxon>Bacillati</taxon>
        <taxon>Bacillota</taxon>
        <taxon>Bacilli</taxon>
        <taxon>Bacillales</taxon>
        <taxon>Paenibacillaceae</taxon>
        <taxon>Paenibacillus</taxon>
    </lineage>
</organism>
<sequence length="40" mass="4534">MLGLQQPAESIPARQKTSPVKAGPAFEITKLIYYLRYTPR</sequence>
<protein>
    <submittedName>
        <fullName evidence="2">Uncharacterized protein</fullName>
    </submittedName>
</protein>
<dbReference type="AlphaFoldDB" id="A0A4P8XPI4"/>
<evidence type="ECO:0000313" key="3">
    <source>
        <dbReference type="Proteomes" id="UP000300879"/>
    </source>
</evidence>
<name>A0A4P8XPI4_9BACL</name>
<proteinExistence type="predicted"/>
<accession>A0A4P8XPI4</accession>
<feature type="region of interest" description="Disordered" evidence="1">
    <location>
        <begin position="1"/>
        <end position="21"/>
    </location>
</feature>
<keyword evidence="3" id="KW-1185">Reference proteome</keyword>
<dbReference type="Proteomes" id="UP000300879">
    <property type="component" value="Chromosome"/>
</dbReference>
<dbReference type="KEGG" id="palo:E6C60_4047"/>
<reference evidence="2 3" key="1">
    <citation type="submission" date="2019-05" db="EMBL/GenBank/DDBJ databases">
        <authorList>
            <person name="Chen C."/>
        </authorList>
    </citation>
    <scope>NUCLEOTIDE SEQUENCE [LARGE SCALE GENOMIC DNA]</scope>
    <source>
        <strain evidence="2 3">HB172198</strain>
    </source>
</reference>
<evidence type="ECO:0000256" key="1">
    <source>
        <dbReference type="SAM" id="MobiDB-lite"/>
    </source>
</evidence>